<name>A0A420TCX6_GIBIN</name>
<dbReference type="GO" id="GO:0008270">
    <property type="term" value="F:zinc ion binding"/>
    <property type="evidence" value="ECO:0007669"/>
    <property type="project" value="InterPro"/>
</dbReference>
<feature type="compositionally biased region" description="Polar residues" evidence="1">
    <location>
        <begin position="182"/>
        <end position="197"/>
    </location>
</feature>
<dbReference type="EMBL" id="MRDB01000021">
    <property type="protein sequence ID" value="RKL39335.1"/>
    <property type="molecule type" value="Genomic_DNA"/>
</dbReference>
<evidence type="ECO:0000313" key="2">
    <source>
        <dbReference type="EMBL" id="RKL39335.1"/>
    </source>
</evidence>
<sequence length="228" mass="25442">MSPARGRAACKTCRSRKQKCTWPAVLKRGPPKGYTKALEARLAETELVLIRLLHATNEEGLLARAFDGDTKKRAHRRFGEQNTELKSSSIGEHKMLALMDHWERFPLRTADDVRQWIGEVSKTSMMQGEGTNQSNEKMRGLLRVESSSGNADYQHEDEVQSPAGAGDDMAVGDPYRDDSVDQDSIGQPPQRTESVGSIQPACETHAVQDITTSSRIELPADFKDQFLW</sequence>
<dbReference type="AlphaFoldDB" id="A0A420TCX6"/>
<dbReference type="GO" id="GO:0000981">
    <property type="term" value="F:DNA-binding transcription factor activity, RNA polymerase II-specific"/>
    <property type="evidence" value="ECO:0007669"/>
    <property type="project" value="InterPro"/>
</dbReference>
<protein>
    <recommendedName>
        <fullName evidence="4">Zn(2)-C6 fungal-type domain-containing protein</fullName>
    </recommendedName>
</protein>
<reference evidence="2 3" key="1">
    <citation type="journal article" date="2018" name="Sci. Rep.">
        <title>Characterisation of pathogen-specific regions and novel effector candidates in Fusarium oxysporum f. sp. cepae.</title>
        <authorList>
            <person name="Armitage A.D."/>
            <person name="Taylor A."/>
            <person name="Sobczyk M.K."/>
            <person name="Baxter L."/>
            <person name="Greenfield B.P."/>
            <person name="Bates H.J."/>
            <person name="Wilson F."/>
            <person name="Jackson A.C."/>
            <person name="Ott S."/>
            <person name="Harrison R.J."/>
            <person name="Clarkson J.P."/>
        </authorList>
    </citation>
    <scope>NUCLEOTIDE SEQUENCE [LARGE SCALE GENOMIC DNA]</scope>
    <source>
        <strain evidence="2 3">Fp_A8</strain>
    </source>
</reference>
<comment type="caution">
    <text evidence="2">The sequence shown here is derived from an EMBL/GenBank/DDBJ whole genome shotgun (WGS) entry which is preliminary data.</text>
</comment>
<evidence type="ECO:0000256" key="1">
    <source>
        <dbReference type="SAM" id="MobiDB-lite"/>
    </source>
</evidence>
<organism evidence="2 3">
    <name type="scientific">Gibberella intermedia</name>
    <name type="common">Bulb rot disease fungus</name>
    <name type="synonym">Fusarium proliferatum</name>
    <dbReference type="NCBI Taxonomy" id="948311"/>
    <lineage>
        <taxon>Eukaryota</taxon>
        <taxon>Fungi</taxon>
        <taxon>Dikarya</taxon>
        <taxon>Ascomycota</taxon>
        <taxon>Pezizomycotina</taxon>
        <taxon>Sordariomycetes</taxon>
        <taxon>Hypocreomycetidae</taxon>
        <taxon>Hypocreales</taxon>
        <taxon>Nectriaceae</taxon>
        <taxon>Fusarium</taxon>
        <taxon>Fusarium fujikuroi species complex</taxon>
    </lineage>
</organism>
<dbReference type="InterPro" id="IPR036864">
    <property type="entry name" value="Zn2-C6_fun-type_DNA-bd_sf"/>
</dbReference>
<evidence type="ECO:0000313" key="3">
    <source>
        <dbReference type="Proteomes" id="UP000283569"/>
    </source>
</evidence>
<evidence type="ECO:0008006" key="4">
    <source>
        <dbReference type="Google" id="ProtNLM"/>
    </source>
</evidence>
<dbReference type="Proteomes" id="UP000283569">
    <property type="component" value="Unassembled WGS sequence"/>
</dbReference>
<proteinExistence type="predicted"/>
<feature type="region of interest" description="Disordered" evidence="1">
    <location>
        <begin position="145"/>
        <end position="200"/>
    </location>
</feature>
<gene>
    <name evidence="2" type="ORF">BFJ72_g6807</name>
</gene>
<accession>A0A420TCX6</accession>
<dbReference type="Gene3D" id="4.10.240.10">
    <property type="entry name" value="Zn(2)-C6 fungal-type DNA-binding domain"/>
    <property type="match status" value="1"/>
</dbReference>